<evidence type="ECO:0000313" key="1">
    <source>
        <dbReference type="Ensembl" id="ENSCPVP00000024510.1"/>
    </source>
</evidence>
<dbReference type="AlphaFoldDB" id="A0A8U8B2A5"/>
<reference evidence="1" key="2">
    <citation type="submission" date="2025-09" db="UniProtKB">
        <authorList>
            <consortium name="Ensembl"/>
        </authorList>
    </citation>
    <scope>IDENTIFICATION</scope>
</reference>
<accession>A0A8U8B2A5</accession>
<dbReference type="Ensembl" id="ENSCPVT00000025267.1">
    <property type="protein sequence ID" value="ENSCPVP00000024510.1"/>
    <property type="gene ID" value="ENSCPVG00000017339.1"/>
</dbReference>
<evidence type="ECO:0000313" key="2">
    <source>
        <dbReference type="Proteomes" id="UP000694382"/>
    </source>
</evidence>
<reference evidence="1" key="1">
    <citation type="submission" date="2025-08" db="UniProtKB">
        <authorList>
            <consortium name="Ensembl"/>
        </authorList>
    </citation>
    <scope>IDENTIFICATION</scope>
</reference>
<sequence>VGGPQNPSPPAPGAARAGPCWAAVLGCLSLACSYVGSLYVWGSPLPRDHPSVIKRPASRASWWCRGCPQPWCGSGRSSRGSR</sequence>
<protein>
    <submittedName>
        <fullName evidence="1">Uncharacterized protein</fullName>
    </submittedName>
</protein>
<proteinExistence type="predicted"/>
<organism evidence="1 2">
    <name type="scientific">Geospiza parvula</name>
    <name type="common">Small tree-finch</name>
    <name type="synonym">Camarhynchus parvulus</name>
    <dbReference type="NCBI Taxonomy" id="87175"/>
    <lineage>
        <taxon>Eukaryota</taxon>
        <taxon>Metazoa</taxon>
        <taxon>Chordata</taxon>
        <taxon>Craniata</taxon>
        <taxon>Vertebrata</taxon>
        <taxon>Euteleostomi</taxon>
        <taxon>Archelosauria</taxon>
        <taxon>Archosauria</taxon>
        <taxon>Dinosauria</taxon>
        <taxon>Saurischia</taxon>
        <taxon>Theropoda</taxon>
        <taxon>Coelurosauria</taxon>
        <taxon>Aves</taxon>
        <taxon>Neognathae</taxon>
        <taxon>Neoaves</taxon>
        <taxon>Telluraves</taxon>
        <taxon>Australaves</taxon>
        <taxon>Passeriformes</taxon>
        <taxon>Thraupidae</taxon>
        <taxon>Camarhynchus</taxon>
    </lineage>
</organism>
<name>A0A8U8B2A5_GEOPR</name>
<keyword evidence="2" id="KW-1185">Reference proteome</keyword>
<dbReference type="Proteomes" id="UP000694382">
    <property type="component" value="Unassembled WGS sequence"/>
</dbReference>